<dbReference type="PANTHER" id="PTHR43585:SF2">
    <property type="entry name" value="ATP-GRASP ENZYME FSQD"/>
    <property type="match status" value="1"/>
</dbReference>
<dbReference type="Pfam" id="PF18603">
    <property type="entry name" value="LAL_C2"/>
    <property type="match status" value="1"/>
</dbReference>
<sequence length="411" mass="43568">MSDETLLFVGGARPLPANVDLAVRALTQARARGLRTYVTNRPAVLAATPSVLELADAAFEADLSRTGETADWAVRRVAEGDRIDAVFGLHEVAQVETALTARALGVRGNQPESVETARTKDYCRAALAKAGFAQPAVRLCASASDALTFLKTNAGPWIVKPRDAMGSVGVSLVRAAADLPAAVCLLPDAGPFLVEQFVEGPEYSVEGILLAGEPVVLAITAKEKTPLPYFVEVGHVLPAPLPEADQREIERQVGAALTTIGLRTGAFHVELWLTPAGVVLGEVHGRIGGDWIHALIEYAIPGLELFGLIFDDLLGRSPTPRSLAATRSAAVRYLTPPPGRVFAIEGWDEVGAHPAVIHAELSLRPGDEVPVLTKSSDRVGLIVVGAADPEKAERLARELTEAVRITVKRDA</sequence>
<dbReference type="PROSITE" id="PS50975">
    <property type="entry name" value="ATP_GRASP"/>
    <property type="match status" value="1"/>
</dbReference>
<evidence type="ECO:0000256" key="1">
    <source>
        <dbReference type="ARBA" id="ARBA00022598"/>
    </source>
</evidence>
<keyword evidence="7" id="KW-1185">Reference proteome</keyword>
<evidence type="ECO:0000313" key="6">
    <source>
        <dbReference type="EMBL" id="GAA4261496.1"/>
    </source>
</evidence>
<keyword evidence="2 4" id="KW-0547">Nucleotide-binding</keyword>
<gene>
    <name evidence="6" type="ORF">GCM10022255_094310</name>
</gene>
<reference evidence="7" key="1">
    <citation type="journal article" date="2019" name="Int. J. Syst. Evol. Microbiol.">
        <title>The Global Catalogue of Microorganisms (GCM) 10K type strain sequencing project: providing services to taxonomists for standard genome sequencing and annotation.</title>
        <authorList>
            <consortium name="The Broad Institute Genomics Platform"/>
            <consortium name="The Broad Institute Genome Sequencing Center for Infectious Disease"/>
            <person name="Wu L."/>
            <person name="Ma J."/>
        </authorList>
    </citation>
    <scope>NUCLEOTIDE SEQUENCE [LARGE SCALE GENOMIC DNA]</scope>
    <source>
        <strain evidence="7">JCM 17441</strain>
    </source>
</reference>
<keyword evidence="1" id="KW-0436">Ligase</keyword>
<keyword evidence="3 4" id="KW-0067">ATP-binding</keyword>
<dbReference type="InterPro" id="IPR052032">
    <property type="entry name" value="ATP-dep_AA_Ligase"/>
</dbReference>
<dbReference type="RefSeq" id="WP_345138406.1">
    <property type="nucleotide sequence ID" value="NZ_BAABAT010000046.1"/>
</dbReference>
<evidence type="ECO:0000259" key="5">
    <source>
        <dbReference type="PROSITE" id="PS50975"/>
    </source>
</evidence>
<evidence type="ECO:0000313" key="7">
    <source>
        <dbReference type="Proteomes" id="UP001500620"/>
    </source>
</evidence>
<comment type="caution">
    <text evidence="6">The sequence shown here is derived from an EMBL/GenBank/DDBJ whole genome shotgun (WGS) entry which is preliminary data.</text>
</comment>
<dbReference type="Proteomes" id="UP001500620">
    <property type="component" value="Unassembled WGS sequence"/>
</dbReference>
<name>A0ABP8DQP1_9ACTN</name>
<dbReference type="Gene3D" id="3.30.470.20">
    <property type="entry name" value="ATP-grasp fold, B domain"/>
    <property type="match status" value="1"/>
</dbReference>
<dbReference type="EMBL" id="BAABAT010000046">
    <property type="protein sequence ID" value="GAA4261496.1"/>
    <property type="molecule type" value="Genomic_DNA"/>
</dbReference>
<evidence type="ECO:0000256" key="2">
    <source>
        <dbReference type="ARBA" id="ARBA00022741"/>
    </source>
</evidence>
<evidence type="ECO:0000256" key="4">
    <source>
        <dbReference type="PROSITE-ProRule" id="PRU00409"/>
    </source>
</evidence>
<dbReference type="InterPro" id="IPR011761">
    <property type="entry name" value="ATP-grasp"/>
</dbReference>
<dbReference type="InterPro" id="IPR040570">
    <property type="entry name" value="LAL_C2"/>
</dbReference>
<dbReference type="Pfam" id="PF13535">
    <property type="entry name" value="ATP-grasp_4"/>
    <property type="match status" value="1"/>
</dbReference>
<accession>A0ABP8DQP1</accession>
<protein>
    <recommendedName>
        <fullName evidence="5">ATP-grasp domain-containing protein</fullName>
    </recommendedName>
</protein>
<dbReference type="SUPFAM" id="SSF56059">
    <property type="entry name" value="Glutathione synthetase ATP-binding domain-like"/>
    <property type="match status" value="1"/>
</dbReference>
<organism evidence="6 7">
    <name type="scientific">Dactylosporangium darangshiense</name>
    <dbReference type="NCBI Taxonomy" id="579108"/>
    <lineage>
        <taxon>Bacteria</taxon>
        <taxon>Bacillati</taxon>
        <taxon>Actinomycetota</taxon>
        <taxon>Actinomycetes</taxon>
        <taxon>Micromonosporales</taxon>
        <taxon>Micromonosporaceae</taxon>
        <taxon>Dactylosporangium</taxon>
    </lineage>
</organism>
<evidence type="ECO:0000256" key="3">
    <source>
        <dbReference type="ARBA" id="ARBA00022840"/>
    </source>
</evidence>
<feature type="domain" description="ATP-grasp" evidence="5">
    <location>
        <begin position="124"/>
        <end position="314"/>
    </location>
</feature>
<dbReference type="PANTHER" id="PTHR43585">
    <property type="entry name" value="FUMIPYRROLE BIOSYNTHESIS PROTEIN C"/>
    <property type="match status" value="1"/>
</dbReference>
<proteinExistence type="predicted"/>